<reference evidence="1 2" key="1">
    <citation type="journal article" date="2014" name="Appl. Environ. Microbiol.">
        <title>Profile of Secreted Hydrolases, Associated Proteins, and SlpA in Thermoanaerobacterium saccharolyticum during the Degradation of Hemicellulose.</title>
        <authorList>
            <person name="Currie D.H."/>
            <person name="Guss A.M."/>
            <person name="Herring C.D."/>
            <person name="Giannone R.J."/>
            <person name="Johnson C.M."/>
            <person name="Lankford P.K."/>
            <person name="Brown S.D."/>
            <person name="Hettich R.L."/>
            <person name="Lynd L.R."/>
        </authorList>
    </citation>
    <scope>NUCLEOTIDE SEQUENCE [LARGE SCALE GENOMIC DNA]</scope>
    <source>
        <strain evidence="2">DSM 8691 / JW/SL-YS485</strain>
    </source>
</reference>
<keyword evidence="2" id="KW-1185">Reference proteome</keyword>
<protein>
    <submittedName>
        <fullName evidence="1">Uncharacterized protein</fullName>
    </submittedName>
</protein>
<gene>
    <name evidence="1" type="ordered locus">Tsac_1080</name>
</gene>
<dbReference type="BioCyc" id="TSAC1094508:GLMA-1102-MONOMER"/>
<dbReference type="AlphaFoldDB" id="I3VU98"/>
<sequence>MNKDAPNINKYINLFCTLGLLHKIPYKDVNQNLRKTALQISKENSQNGISFYTVPDYNEAFKIANEKAKIMLEYRFTIKGMSKKYLENCFGEEFANKIYLVNVKDSKRSENIRNAIENFILNQIKTYGYCTKDMLMTYRLEVDNCYIRKGVKNYEFRRVLPDIMQKYDLVHLSSEKYSKFQSNFPPLSV</sequence>
<proteinExistence type="predicted"/>
<name>I3VU98_THESW</name>
<dbReference type="EMBL" id="CP003184">
    <property type="protein sequence ID" value="AFK86093.1"/>
    <property type="molecule type" value="Genomic_DNA"/>
</dbReference>
<dbReference type="KEGG" id="tsh:Tsac_1080"/>
<evidence type="ECO:0000313" key="1">
    <source>
        <dbReference type="EMBL" id="AFK86093.1"/>
    </source>
</evidence>
<dbReference type="RefSeq" id="WP_014757977.1">
    <property type="nucleotide sequence ID" value="NC_017992.1"/>
</dbReference>
<dbReference type="PATRIC" id="fig|1094508.3.peg.1092"/>
<accession>I3VU98</accession>
<dbReference type="Proteomes" id="UP000006178">
    <property type="component" value="Chromosome"/>
</dbReference>
<evidence type="ECO:0000313" key="2">
    <source>
        <dbReference type="Proteomes" id="UP000006178"/>
    </source>
</evidence>
<organism evidence="1 2">
    <name type="scientific">Thermoanaerobacterium saccharolyticum (strain DSM 8691 / JW/SL-YS485)</name>
    <dbReference type="NCBI Taxonomy" id="1094508"/>
    <lineage>
        <taxon>Bacteria</taxon>
        <taxon>Bacillati</taxon>
        <taxon>Bacillota</taxon>
        <taxon>Clostridia</taxon>
        <taxon>Thermoanaerobacterales</taxon>
        <taxon>Thermoanaerobacteraceae</taxon>
        <taxon>Thermoanaerobacterium</taxon>
    </lineage>
</organism>